<dbReference type="GO" id="GO:0006508">
    <property type="term" value="P:proteolysis"/>
    <property type="evidence" value="ECO:0007669"/>
    <property type="project" value="UniProtKB-KW"/>
</dbReference>
<organism evidence="3 4">
    <name type="scientific">Caulobacter ginsengisoli</name>
    <dbReference type="NCBI Taxonomy" id="400775"/>
    <lineage>
        <taxon>Bacteria</taxon>
        <taxon>Pseudomonadati</taxon>
        <taxon>Pseudomonadota</taxon>
        <taxon>Alphaproteobacteria</taxon>
        <taxon>Caulobacterales</taxon>
        <taxon>Caulobacteraceae</taxon>
        <taxon>Caulobacter</taxon>
    </lineage>
</organism>
<dbReference type="InterPro" id="IPR001478">
    <property type="entry name" value="PDZ"/>
</dbReference>
<keyword evidence="4" id="KW-1185">Reference proteome</keyword>
<feature type="domain" description="PDZ" evidence="2">
    <location>
        <begin position="290"/>
        <end position="345"/>
    </location>
</feature>
<sequence>MTLDRRLFLGSALALGLPFSRAALAQSGTQGGPIVAPIRLDDRRITIEARLNGKGPFSFVIDTGAQLNAVRQGVADQVGLRKARDVRLNGGLSFPLYSVDELLLGGVVRQADAAMAGLPGARLSGDGLLAAGLLTTFDSELDLDRGQWRVWPSGSPDRTGFTRLDSSLREPDLPYLSRRIFAEITFNGAGLKPLLDTGSPNMLTLDHTVGRRLGLWSDTQPYVPVRTSGIGGDAQSLARLVRGKAIQVGPAGYEAPLIVVRPPDAQGPDAILGLPLLRTLDLSVDRAERAVWVRRNSQAPKVRTYGGSGLWLEAQGGGVTVAEVGTGSPAAKAGVRVGDVVEGLDFRTAIARLNAPFGETLALSLRRGGQAIPVSFVLADYL</sequence>
<feature type="signal peptide" evidence="1">
    <location>
        <begin position="1"/>
        <end position="25"/>
    </location>
</feature>
<dbReference type="InterPro" id="IPR001969">
    <property type="entry name" value="Aspartic_peptidase_AS"/>
</dbReference>
<accession>A0ABU0IV10</accession>
<dbReference type="SUPFAM" id="SSF50630">
    <property type="entry name" value="Acid proteases"/>
    <property type="match status" value="2"/>
</dbReference>
<dbReference type="InterPro" id="IPR036034">
    <property type="entry name" value="PDZ_sf"/>
</dbReference>
<proteinExistence type="predicted"/>
<evidence type="ECO:0000259" key="2">
    <source>
        <dbReference type="PROSITE" id="PS50106"/>
    </source>
</evidence>
<dbReference type="Gene3D" id="2.30.42.10">
    <property type="match status" value="1"/>
</dbReference>
<feature type="chain" id="PRO_5045095178" evidence="1">
    <location>
        <begin position="26"/>
        <end position="382"/>
    </location>
</feature>
<dbReference type="InterPro" id="IPR021109">
    <property type="entry name" value="Peptidase_aspartic_dom_sf"/>
</dbReference>
<evidence type="ECO:0000313" key="3">
    <source>
        <dbReference type="EMBL" id="MDQ0465852.1"/>
    </source>
</evidence>
<keyword evidence="3" id="KW-0645">Protease</keyword>
<dbReference type="PROSITE" id="PS50106">
    <property type="entry name" value="PDZ"/>
    <property type="match status" value="1"/>
</dbReference>
<dbReference type="SUPFAM" id="SSF50156">
    <property type="entry name" value="PDZ domain-like"/>
    <property type="match status" value="1"/>
</dbReference>
<evidence type="ECO:0000313" key="4">
    <source>
        <dbReference type="Proteomes" id="UP001228905"/>
    </source>
</evidence>
<keyword evidence="3" id="KW-0378">Hydrolase</keyword>
<dbReference type="Pfam" id="PF13650">
    <property type="entry name" value="Asp_protease_2"/>
    <property type="match status" value="2"/>
</dbReference>
<keyword evidence="1" id="KW-0732">Signal</keyword>
<reference evidence="3 4" key="1">
    <citation type="submission" date="2023-07" db="EMBL/GenBank/DDBJ databases">
        <title>Genomic Encyclopedia of Type Strains, Phase IV (KMG-IV): sequencing the most valuable type-strain genomes for metagenomic binning, comparative biology and taxonomic classification.</title>
        <authorList>
            <person name="Goeker M."/>
        </authorList>
    </citation>
    <scope>NUCLEOTIDE SEQUENCE [LARGE SCALE GENOMIC DNA]</scope>
    <source>
        <strain evidence="3 4">DSM 18695</strain>
    </source>
</reference>
<name>A0ABU0IV10_9CAUL</name>
<evidence type="ECO:0000256" key="1">
    <source>
        <dbReference type="SAM" id="SignalP"/>
    </source>
</evidence>
<dbReference type="GO" id="GO:0008233">
    <property type="term" value="F:peptidase activity"/>
    <property type="evidence" value="ECO:0007669"/>
    <property type="project" value="UniProtKB-KW"/>
</dbReference>
<dbReference type="EMBL" id="JAUSVS010000008">
    <property type="protein sequence ID" value="MDQ0465852.1"/>
    <property type="molecule type" value="Genomic_DNA"/>
</dbReference>
<comment type="caution">
    <text evidence="3">The sequence shown here is derived from an EMBL/GenBank/DDBJ whole genome shotgun (WGS) entry which is preliminary data.</text>
</comment>
<dbReference type="PROSITE" id="PS00141">
    <property type="entry name" value="ASP_PROTEASE"/>
    <property type="match status" value="1"/>
</dbReference>
<gene>
    <name evidence="3" type="ORF">QO010_003644</name>
</gene>
<dbReference type="EC" id="3.4.21.107" evidence="3"/>
<protein>
    <submittedName>
        <fullName evidence="3">Serine protease Do</fullName>
        <ecNumber evidence="3">3.4.21.107</ecNumber>
    </submittedName>
</protein>
<dbReference type="RefSeq" id="WP_307351511.1">
    <property type="nucleotide sequence ID" value="NZ_JAUSVS010000008.1"/>
</dbReference>
<dbReference type="Proteomes" id="UP001228905">
    <property type="component" value="Unassembled WGS sequence"/>
</dbReference>
<dbReference type="Gene3D" id="2.40.70.10">
    <property type="entry name" value="Acid Proteases"/>
    <property type="match status" value="2"/>
</dbReference>